<organism evidence="2 3">
    <name type="scientific">Kingdonia uniflora</name>
    <dbReference type="NCBI Taxonomy" id="39325"/>
    <lineage>
        <taxon>Eukaryota</taxon>
        <taxon>Viridiplantae</taxon>
        <taxon>Streptophyta</taxon>
        <taxon>Embryophyta</taxon>
        <taxon>Tracheophyta</taxon>
        <taxon>Spermatophyta</taxon>
        <taxon>Magnoliopsida</taxon>
        <taxon>Ranunculales</taxon>
        <taxon>Circaeasteraceae</taxon>
        <taxon>Kingdonia</taxon>
    </lineage>
</organism>
<evidence type="ECO:0000256" key="1">
    <source>
        <dbReference type="SAM" id="MobiDB-lite"/>
    </source>
</evidence>
<comment type="caution">
    <text evidence="2">The sequence shown here is derived from an EMBL/GenBank/DDBJ whole genome shotgun (WGS) entry which is preliminary data.</text>
</comment>
<feature type="region of interest" description="Disordered" evidence="1">
    <location>
        <begin position="301"/>
        <end position="322"/>
    </location>
</feature>
<gene>
    <name evidence="2" type="ORF">GIB67_036182</name>
</gene>
<dbReference type="EMBL" id="JACGCM010000971">
    <property type="protein sequence ID" value="KAF6163722.1"/>
    <property type="molecule type" value="Genomic_DNA"/>
</dbReference>
<keyword evidence="3" id="KW-1185">Reference proteome</keyword>
<reference evidence="2 3" key="1">
    <citation type="journal article" date="2020" name="IScience">
        <title>Genome Sequencing of the Endangered Kingdonia uniflora (Circaeasteraceae, Ranunculales) Reveals Potential Mechanisms of Evolutionary Specialization.</title>
        <authorList>
            <person name="Sun Y."/>
            <person name="Deng T."/>
            <person name="Zhang A."/>
            <person name="Moore M.J."/>
            <person name="Landis J.B."/>
            <person name="Lin N."/>
            <person name="Zhang H."/>
            <person name="Zhang X."/>
            <person name="Huang J."/>
            <person name="Zhang X."/>
            <person name="Sun H."/>
            <person name="Wang H."/>
        </authorList>
    </citation>
    <scope>NUCLEOTIDE SEQUENCE [LARGE SCALE GENOMIC DNA]</scope>
    <source>
        <strain evidence="2">TB1705</strain>
        <tissue evidence="2">Leaf</tissue>
    </source>
</reference>
<name>A0A7J7N9M7_9MAGN</name>
<proteinExistence type="predicted"/>
<accession>A0A7J7N9M7</accession>
<evidence type="ECO:0000313" key="3">
    <source>
        <dbReference type="Proteomes" id="UP000541444"/>
    </source>
</evidence>
<dbReference type="AlphaFoldDB" id="A0A7J7N9M7"/>
<protein>
    <submittedName>
        <fullName evidence="2">Uncharacterized protein</fullName>
    </submittedName>
</protein>
<evidence type="ECO:0000313" key="2">
    <source>
        <dbReference type="EMBL" id="KAF6163722.1"/>
    </source>
</evidence>
<sequence length="322" mass="36860">MAPPLNKQKKEFGKDIRASSKGVNLEAAEQEALDLATRDPICLDTQIRSNISQLSVAWMSAAEVLKLAAVNRGELVRQHDAEKAILQEQFKQKKVLQRETFDKEKVLQMEQFEKEATTTKQEVEDEAKKVVDIAVASRNKLIQAFYFWDLSREDVDLVLAGKYGKIVFPGDDASPVAEQTPAPPVADDPTKEEVVHLRGKVIEMEKALSRARDSINCTQQGKRAIRILFFNIKREDRKIHAQLEIDLRHACDELERCKSHNACLDREMVECARLLQNSKKRVTLLEMRLLDTQQRLQVSQSRLKKKITQKRGKRAIDTDHEH</sequence>
<dbReference type="Proteomes" id="UP000541444">
    <property type="component" value="Unassembled WGS sequence"/>
</dbReference>
<feature type="compositionally biased region" description="Basic residues" evidence="1">
    <location>
        <begin position="302"/>
        <end position="313"/>
    </location>
</feature>